<evidence type="ECO:0000313" key="1">
    <source>
        <dbReference type="EMBL" id="CAG8748390.1"/>
    </source>
</evidence>
<comment type="caution">
    <text evidence="1">The sequence shown here is derived from an EMBL/GenBank/DDBJ whole genome shotgun (WGS) entry which is preliminary data.</text>
</comment>
<sequence>NSLQSLQEFLLLNYSQDELQEYLINVEDMISSDDEKEHDNDSMFNLEQSLYDNKKTGDDYTEKIPAIKTKQTTPCVIIDNYYGEIRHCNRESAKELRELISVWEIDKDT</sequence>
<feature type="non-terminal residue" evidence="1">
    <location>
        <position position="1"/>
    </location>
</feature>
<keyword evidence="2" id="KW-1185">Reference proteome</keyword>
<feature type="non-terminal residue" evidence="1">
    <location>
        <position position="109"/>
    </location>
</feature>
<reference evidence="1" key="1">
    <citation type="submission" date="2021-06" db="EMBL/GenBank/DDBJ databases">
        <authorList>
            <person name="Kallberg Y."/>
            <person name="Tangrot J."/>
            <person name="Rosling A."/>
        </authorList>
    </citation>
    <scope>NUCLEOTIDE SEQUENCE</scope>
    <source>
        <strain evidence="1">IL203A</strain>
    </source>
</reference>
<proteinExistence type="predicted"/>
<name>A0ACA9QET4_9GLOM</name>
<organism evidence="1 2">
    <name type="scientific">Dentiscutata heterogama</name>
    <dbReference type="NCBI Taxonomy" id="1316150"/>
    <lineage>
        <taxon>Eukaryota</taxon>
        <taxon>Fungi</taxon>
        <taxon>Fungi incertae sedis</taxon>
        <taxon>Mucoromycota</taxon>
        <taxon>Glomeromycotina</taxon>
        <taxon>Glomeromycetes</taxon>
        <taxon>Diversisporales</taxon>
        <taxon>Gigasporaceae</taxon>
        <taxon>Dentiscutata</taxon>
    </lineage>
</organism>
<dbReference type="EMBL" id="CAJVPU010044810">
    <property type="protein sequence ID" value="CAG8748390.1"/>
    <property type="molecule type" value="Genomic_DNA"/>
</dbReference>
<gene>
    <name evidence="1" type="ORF">DHETER_LOCUS14488</name>
</gene>
<dbReference type="Proteomes" id="UP000789702">
    <property type="component" value="Unassembled WGS sequence"/>
</dbReference>
<protein>
    <submittedName>
        <fullName evidence="1">717_t:CDS:1</fullName>
    </submittedName>
</protein>
<accession>A0ACA9QET4</accession>
<evidence type="ECO:0000313" key="2">
    <source>
        <dbReference type="Proteomes" id="UP000789702"/>
    </source>
</evidence>